<feature type="region of interest" description="Disordered" evidence="1">
    <location>
        <begin position="567"/>
        <end position="605"/>
    </location>
</feature>
<reference evidence="4" key="1">
    <citation type="submission" date="2023-10" db="EMBL/GenBank/DDBJ databases">
        <authorList>
            <person name="Chen Y."/>
            <person name="Shah S."/>
            <person name="Dougan E. K."/>
            <person name="Thang M."/>
            <person name="Chan C."/>
        </authorList>
    </citation>
    <scope>NUCLEOTIDE SEQUENCE [LARGE SCALE GENOMIC DNA]</scope>
</reference>
<dbReference type="CDD" id="cd14270">
    <property type="entry name" value="UBA"/>
    <property type="match status" value="1"/>
</dbReference>
<evidence type="ECO:0000259" key="2">
    <source>
        <dbReference type="PROSITE" id="PS50030"/>
    </source>
</evidence>
<feature type="compositionally biased region" description="Polar residues" evidence="1">
    <location>
        <begin position="381"/>
        <end position="392"/>
    </location>
</feature>
<dbReference type="SUPFAM" id="SSF46934">
    <property type="entry name" value="UBA-like"/>
    <property type="match status" value="1"/>
</dbReference>
<comment type="caution">
    <text evidence="4">The sequence shown here is derived from an EMBL/GenBank/DDBJ whole genome shotgun (WGS) entry which is preliminary data.</text>
</comment>
<dbReference type="InterPro" id="IPR028889">
    <property type="entry name" value="USP"/>
</dbReference>
<feature type="region of interest" description="Disordered" evidence="1">
    <location>
        <begin position="381"/>
        <end position="421"/>
    </location>
</feature>
<dbReference type="PANTHER" id="PTHR24006">
    <property type="entry name" value="UBIQUITIN CARBOXYL-TERMINAL HYDROLASE"/>
    <property type="match status" value="1"/>
</dbReference>
<dbReference type="Gene3D" id="1.10.8.10">
    <property type="entry name" value="DNA helicase RuvA subunit, C-terminal domain"/>
    <property type="match status" value="1"/>
</dbReference>
<feature type="compositionally biased region" description="Basic and acidic residues" evidence="1">
    <location>
        <begin position="176"/>
        <end position="188"/>
    </location>
</feature>
<dbReference type="Pfam" id="PF00443">
    <property type="entry name" value="UCH"/>
    <property type="match status" value="1"/>
</dbReference>
<dbReference type="InterPro" id="IPR015940">
    <property type="entry name" value="UBA"/>
</dbReference>
<dbReference type="InterPro" id="IPR009060">
    <property type="entry name" value="UBA-like_sf"/>
</dbReference>
<evidence type="ECO:0000256" key="1">
    <source>
        <dbReference type="SAM" id="MobiDB-lite"/>
    </source>
</evidence>
<dbReference type="Pfam" id="PF00627">
    <property type="entry name" value="UBA"/>
    <property type="match status" value="1"/>
</dbReference>
<feature type="domain" description="USP" evidence="3">
    <location>
        <begin position="132"/>
        <end position="605"/>
    </location>
</feature>
<dbReference type="PROSITE" id="PS50235">
    <property type="entry name" value="USP_3"/>
    <property type="match status" value="1"/>
</dbReference>
<feature type="compositionally biased region" description="Basic and acidic residues" evidence="1">
    <location>
        <begin position="68"/>
        <end position="86"/>
    </location>
</feature>
<sequence>MVQVCQLVDMGFPRADAVRALEQSNASLEQAVALLCAGTLGAEPEPAPPVRSAALLPAEALPSITGRRLCEDQHPGGEHPGGEHSARTAAAQDPPLGPVALRWADDPEMSAGQELPGVREPLASPRKDGLPCGLLNIGNTCYVNSLLQTLLHIAEFRESMLAYRTPAEAGGPGEAQDARAEPEVEQGRPSEAPGAGQRRAHCLKLSSELRRLFAYSLFTARSCMDPSRLLSELVDQRGQKLPIGSQEDVGEFMLKFMEQLDEGVRAGRVESWPGPQEAVQRALGVGGAGLDAGKGSAEGTSDGGAVHQAGDPPGCSEAALGSKDTAAAPEAGGPACESQGEAEEKGERGTEAAPAEKKGDPLEQQERVSLLQKLFFGEQTQILTYGPSSPEGSPTKDGSMDEGEGLLQKGGEAGEESQVTASEERSDFLQIFLEVNRGDFYEAWEAANCTEVDYTTPGGEATTASKSIWIERLPKVLFFQLQRVGFDQENKAQVKLHDPFHFPSKVYADRFLRPNRAAAARAAGRVRGLRRRRAELAGALRGFEACQPGASAEQVLGWAADCLDGNSAAVASKPGRPGAGEAGAASADTRTRTAWRSRGPPEPQS</sequence>
<accession>A0ABN9U9J7</accession>
<feature type="region of interest" description="Disordered" evidence="1">
    <location>
        <begin position="167"/>
        <end position="198"/>
    </location>
</feature>
<feature type="compositionally biased region" description="Low complexity" evidence="1">
    <location>
        <begin position="326"/>
        <end position="337"/>
    </location>
</feature>
<evidence type="ECO:0000259" key="3">
    <source>
        <dbReference type="PROSITE" id="PS50235"/>
    </source>
</evidence>
<feature type="compositionally biased region" description="Basic and acidic residues" evidence="1">
    <location>
        <begin position="342"/>
        <end position="363"/>
    </location>
</feature>
<feature type="domain" description="UBA" evidence="2">
    <location>
        <begin position="1"/>
        <end position="38"/>
    </location>
</feature>
<evidence type="ECO:0008006" key="6">
    <source>
        <dbReference type="Google" id="ProtNLM"/>
    </source>
</evidence>
<proteinExistence type="predicted"/>
<dbReference type="PANTHER" id="PTHR24006:SF644">
    <property type="entry name" value="UBIQUITIN CARBOXYL-TERMINAL HYDROLASE 7"/>
    <property type="match status" value="1"/>
</dbReference>
<gene>
    <name evidence="4" type="ORF">PCOR1329_LOCUS46468</name>
</gene>
<dbReference type="EMBL" id="CAUYUJ010015590">
    <property type="protein sequence ID" value="CAK0855955.1"/>
    <property type="molecule type" value="Genomic_DNA"/>
</dbReference>
<dbReference type="Gene3D" id="3.90.70.10">
    <property type="entry name" value="Cysteine proteinases"/>
    <property type="match status" value="1"/>
</dbReference>
<dbReference type="InterPro" id="IPR050164">
    <property type="entry name" value="Peptidase_C19"/>
</dbReference>
<feature type="region of interest" description="Disordered" evidence="1">
    <location>
        <begin position="290"/>
        <end position="363"/>
    </location>
</feature>
<dbReference type="Proteomes" id="UP001189429">
    <property type="component" value="Unassembled WGS sequence"/>
</dbReference>
<dbReference type="PROSITE" id="PS00972">
    <property type="entry name" value="USP_1"/>
    <property type="match status" value="1"/>
</dbReference>
<dbReference type="SUPFAM" id="SSF54001">
    <property type="entry name" value="Cysteine proteinases"/>
    <property type="match status" value="1"/>
</dbReference>
<evidence type="ECO:0000313" key="5">
    <source>
        <dbReference type="Proteomes" id="UP001189429"/>
    </source>
</evidence>
<name>A0ABN9U9J7_9DINO</name>
<evidence type="ECO:0000313" key="4">
    <source>
        <dbReference type="EMBL" id="CAK0855955.1"/>
    </source>
</evidence>
<dbReference type="PROSITE" id="PS50030">
    <property type="entry name" value="UBA"/>
    <property type="match status" value="1"/>
</dbReference>
<keyword evidence="5" id="KW-1185">Reference proteome</keyword>
<feature type="region of interest" description="Disordered" evidence="1">
    <location>
        <begin position="68"/>
        <end position="94"/>
    </location>
</feature>
<dbReference type="InterPro" id="IPR018200">
    <property type="entry name" value="USP_CS"/>
</dbReference>
<dbReference type="InterPro" id="IPR001394">
    <property type="entry name" value="Peptidase_C19_UCH"/>
</dbReference>
<dbReference type="InterPro" id="IPR038765">
    <property type="entry name" value="Papain-like_cys_pep_sf"/>
</dbReference>
<protein>
    <recommendedName>
        <fullName evidence="6">Ubiquitinyl hydrolase 1</fullName>
    </recommendedName>
</protein>
<organism evidence="4 5">
    <name type="scientific">Prorocentrum cordatum</name>
    <dbReference type="NCBI Taxonomy" id="2364126"/>
    <lineage>
        <taxon>Eukaryota</taxon>
        <taxon>Sar</taxon>
        <taxon>Alveolata</taxon>
        <taxon>Dinophyceae</taxon>
        <taxon>Prorocentrales</taxon>
        <taxon>Prorocentraceae</taxon>
        <taxon>Prorocentrum</taxon>
    </lineage>
</organism>